<dbReference type="Proteomes" id="UP001281003">
    <property type="component" value="Unassembled WGS sequence"/>
</dbReference>
<organism evidence="2 3">
    <name type="scientific">Sordaria brevicollis</name>
    <dbReference type="NCBI Taxonomy" id="83679"/>
    <lineage>
        <taxon>Eukaryota</taxon>
        <taxon>Fungi</taxon>
        <taxon>Dikarya</taxon>
        <taxon>Ascomycota</taxon>
        <taxon>Pezizomycotina</taxon>
        <taxon>Sordariomycetes</taxon>
        <taxon>Sordariomycetidae</taxon>
        <taxon>Sordariales</taxon>
        <taxon>Sordariaceae</taxon>
        <taxon>Sordaria</taxon>
    </lineage>
</organism>
<keyword evidence="1" id="KW-1133">Transmembrane helix</keyword>
<keyword evidence="1" id="KW-0812">Transmembrane</keyword>
<feature type="transmembrane region" description="Helical" evidence="1">
    <location>
        <begin position="111"/>
        <end position="131"/>
    </location>
</feature>
<sequence length="195" mass="21660">MRLDYRATKGAGFKMKTLGHDQSHCSNMASKYQDMCSQLNLILRDQKLVVLQGDVLSRLPSHVELPPWYYVLSLTLAVAFAGGDAIVGTRLPPRACRLPPPLGPPAPRMSALWATAAAVPVSQSIFITLLMPESRRGPTAFQIDVKVREHHVKPYRPPSPTPGLLSSIEYSTLGFSTVSDNLMFFIREKVKYPQR</sequence>
<reference evidence="2" key="1">
    <citation type="journal article" date="2023" name="Mol. Phylogenet. Evol.">
        <title>Genome-scale phylogeny and comparative genomics of the fungal order Sordariales.</title>
        <authorList>
            <person name="Hensen N."/>
            <person name="Bonometti L."/>
            <person name="Westerberg I."/>
            <person name="Brannstrom I.O."/>
            <person name="Guillou S."/>
            <person name="Cros-Aarteil S."/>
            <person name="Calhoun S."/>
            <person name="Haridas S."/>
            <person name="Kuo A."/>
            <person name="Mondo S."/>
            <person name="Pangilinan J."/>
            <person name="Riley R."/>
            <person name="LaButti K."/>
            <person name="Andreopoulos B."/>
            <person name="Lipzen A."/>
            <person name="Chen C."/>
            <person name="Yan M."/>
            <person name="Daum C."/>
            <person name="Ng V."/>
            <person name="Clum A."/>
            <person name="Steindorff A."/>
            <person name="Ohm R.A."/>
            <person name="Martin F."/>
            <person name="Silar P."/>
            <person name="Natvig D.O."/>
            <person name="Lalanne C."/>
            <person name="Gautier V."/>
            <person name="Ament-Velasquez S.L."/>
            <person name="Kruys A."/>
            <person name="Hutchinson M.I."/>
            <person name="Powell A.J."/>
            <person name="Barry K."/>
            <person name="Miller A.N."/>
            <person name="Grigoriev I.V."/>
            <person name="Debuchy R."/>
            <person name="Gladieux P."/>
            <person name="Hiltunen Thoren M."/>
            <person name="Johannesson H."/>
        </authorList>
    </citation>
    <scope>NUCLEOTIDE SEQUENCE</scope>
    <source>
        <strain evidence="2">FGSC 1904</strain>
    </source>
</reference>
<proteinExistence type="predicted"/>
<gene>
    <name evidence="2" type="ORF">B0T20DRAFT_391327</name>
</gene>
<name>A0AAE0PH65_SORBR</name>
<reference evidence="2" key="2">
    <citation type="submission" date="2023-07" db="EMBL/GenBank/DDBJ databases">
        <authorList>
            <consortium name="Lawrence Berkeley National Laboratory"/>
            <person name="Haridas S."/>
            <person name="Hensen N."/>
            <person name="Bonometti L."/>
            <person name="Westerberg I."/>
            <person name="Brannstrom I.O."/>
            <person name="Guillou S."/>
            <person name="Cros-Aarteil S."/>
            <person name="Calhoun S."/>
            <person name="Kuo A."/>
            <person name="Mondo S."/>
            <person name="Pangilinan J."/>
            <person name="Riley R."/>
            <person name="LaButti K."/>
            <person name="Andreopoulos B."/>
            <person name="Lipzen A."/>
            <person name="Chen C."/>
            <person name="Yanf M."/>
            <person name="Daum C."/>
            <person name="Ng V."/>
            <person name="Clum A."/>
            <person name="Steindorff A."/>
            <person name="Ohm R."/>
            <person name="Martin F."/>
            <person name="Silar P."/>
            <person name="Natvig D."/>
            <person name="Lalanne C."/>
            <person name="Gautier V."/>
            <person name="Ament-velasquez S.L."/>
            <person name="Kruys A."/>
            <person name="Hutchinson M.I."/>
            <person name="Powell A.J."/>
            <person name="Barry K."/>
            <person name="Miller A.N."/>
            <person name="Grigoriev I.V."/>
            <person name="Debuchy R."/>
            <person name="Gladieux P."/>
            <person name="Thoren M.H."/>
            <person name="Johannesson H."/>
        </authorList>
    </citation>
    <scope>NUCLEOTIDE SEQUENCE</scope>
    <source>
        <strain evidence="2">FGSC 1904</strain>
    </source>
</reference>
<keyword evidence="3" id="KW-1185">Reference proteome</keyword>
<comment type="caution">
    <text evidence="2">The sequence shown here is derived from an EMBL/GenBank/DDBJ whole genome shotgun (WGS) entry which is preliminary data.</text>
</comment>
<evidence type="ECO:0000313" key="2">
    <source>
        <dbReference type="EMBL" id="KAK3399762.1"/>
    </source>
</evidence>
<dbReference type="AlphaFoldDB" id="A0AAE0PH65"/>
<accession>A0AAE0PH65</accession>
<protein>
    <submittedName>
        <fullName evidence="2">Uncharacterized protein</fullName>
    </submittedName>
</protein>
<keyword evidence="1" id="KW-0472">Membrane</keyword>
<dbReference type="EMBL" id="JAUTDP010000004">
    <property type="protein sequence ID" value="KAK3399762.1"/>
    <property type="molecule type" value="Genomic_DNA"/>
</dbReference>
<evidence type="ECO:0000256" key="1">
    <source>
        <dbReference type="SAM" id="Phobius"/>
    </source>
</evidence>
<feature type="transmembrane region" description="Helical" evidence="1">
    <location>
        <begin position="68"/>
        <end position="91"/>
    </location>
</feature>
<evidence type="ECO:0000313" key="3">
    <source>
        <dbReference type="Proteomes" id="UP001281003"/>
    </source>
</evidence>